<proteinExistence type="inferred from homology"/>
<dbReference type="InParanoid" id="A0A6J0BY53"/>
<dbReference type="InterPro" id="IPR013788">
    <property type="entry name" value="Hemocyanin/hexamerin"/>
</dbReference>
<keyword evidence="3" id="KW-0560">Oxidoreductase</keyword>
<dbReference type="GO" id="GO:0004497">
    <property type="term" value="F:monooxygenase activity"/>
    <property type="evidence" value="ECO:0007669"/>
    <property type="project" value="UniProtKB-KW"/>
</dbReference>
<evidence type="ECO:0000256" key="2">
    <source>
        <dbReference type="ARBA" id="ARBA00022761"/>
    </source>
</evidence>
<dbReference type="KEGG" id="nlo:107224379"/>
<dbReference type="SUPFAM" id="SSF48056">
    <property type="entry name" value="Di-copper centre-containing domain"/>
    <property type="match status" value="1"/>
</dbReference>
<evidence type="ECO:0000313" key="7">
    <source>
        <dbReference type="RefSeq" id="XP_015519891.2"/>
    </source>
</evidence>
<accession>A0A6J0BY53</accession>
<dbReference type="InterPro" id="IPR036697">
    <property type="entry name" value="Hemocyanin_N_sf"/>
</dbReference>
<dbReference type="Gene3D" id="2.60.40.1520">
    <property type="entry name" value="Hemocyanin, C-terminal domain"/>
    <property type="match status" value="1"/>
</dbReference>
<dbReference type="InterPro" id="IPR002227">
    <property type="entry name" value="Tyrosinase_Cu-bd"/>
</dbReference>
<evidence type="ECO:0000256" key="3">
    <source>
        <dbReference type="ARBA" id="ARBA00023033"/>
    </source>
</evidence>
<sequence length="669" mass="77292">MRAFVVVALLGAALAAVIAVPAEREFLLKQKEILRLLSKVHEPNRFKHQIELGDKFVAGLEELSFKDASPVHSLMKIFKTKKFLPRGEIFTLFNDAHRAEMIVLFEALYFAKNWESFLATACWARDRVNEGIFVYALSVAVLHRHDCRGIILPPAYETYPHLFVNSRVIHEAYRAKMRQQDAVIRMNFTGTVKNPEQRVAYLGEDVGMNSHHAHWHMDFPFWWRSADYGLQKDRKGELFYYMHHQLIARFDLERLSNELPFVEPLSFDDVIVDGFHPQTTYRVGGEFPSRPDNFAFQDVEHIKVRQMKDYVRRIQQAIAHGFVFSKNGIIIALNDTEGIDMLGSMMEPSMDSPHVEYYGYLHNYGHIMLGQITDPKGKFNLPPGVMEHFETATRDPAFFRLHKYIDNIFKEHKDSLPMYTKKELDFPNVQITKVDIDNLETYFENFDVDLLNALDDTVELDDVSIKARVTRMNHAPFTYDIKVKSDKSHTAAVRIFLGPKYDWFGQEIDIEQKRMYMIELDKFTAKLESGENTILRKSSESSVTIPDQISTKKLWDRVEAGIQGAATVEVDKDHRHCGYPDRLLLPKGKPEGMPFTLYVILTDFDQEKVNDIAADYSYGGSISYCGAMHGHKYPDNRPMGFPFDRKIESPDVFFTPNMFSRDVTITFKG</sequence>
<dbReference type="GO" id="GO:0005615">
    <property type="term" value="C:extracellular space"/>
    <property type="evidence" value="ECO:0007669"/>
    <property type="project" value="UniProtKB-ARBA"/>
</dbReference>
<dbReference type="InterPro" id="IPR000896">
    <property type="entry name" value="Hemocyanin/hexamerin_mid_dom"/>
</dbReference>
<dbReference type="SUPFAM" id="SSF81296">
    <property type="entry name" value="E set domains"/>
    <property type="match status" value="1"/>
</dbReference>
<evidence type="ECO:0000313" key="6">
    <source>
        <dbReference type="Proteomes" id="UP000829291"/>
    </source>
</evidence>
<dbReference type="GO" id="GO:0045735">
    <property type="term" value="F:nutrient reservoir activity"/>
    <property type="evidence" value="ECO:0007669"/>
    <property type="project" value="UniProtKB-KW"/>
</dbReference>
<name>A0A6J0BY53_NEOLC</name>
<dbReference type="Gene3D" id="1.10.1280.10">
    <property type="entry name" value="Di-copper center containing domain from catechol oxidase"/>
    <property type="match status" value="1"/>
</dbReference>
<evidence type="ECO:0000259" key="5">
    <source>
        <dbReference type="PROSITE" id="PS00498"/>
    </source>
</evidence>
<evidence type="ECO:0000256" key="4">
    <source>
        <dbReference type="SAM" id="SignalP"/>
    </source>
</evidence>
<dbReference type="PANTHER" id="PTHR11511">
    <property type="entry name" value="LARVAL STORAGE PROTEIN/PHENOLOXIDASE"/>
    <property type="match status" value="1"/>
</dbReference>
<dbReference type="SUPFAM" id="SSF48050">
    <property type="entry name" value="Hemocyanin, N-terminal domain"/>
    <property type="match status" value="1"/>
</dbReference>
<dbReference type="PROSITE" id="PS00498">
    <property type="entry name" value="TYROSINASE_2"/>
    <property type="match status" value="1"/>
</dbReference>
<dbReference type="PANTHER" id="PTHR11511:SF5">
    <property type="entry name" value="FAT-BODY PROTEIN 1-RELATED"/>
    <property type="match status" value="1"/>
</dbReference>
<dbReference type="RefSeq" id="XP_015519891.2">
    <property type="nucleotide sequence ID" value="XM_015664405.2"/>
</dbReference>
<keyword evidence="3" id="KW-0503">Monooxygenase</keyword>
<dbReference type="InterPro" id="IPR037020">
    <property type="entry name" value="Hemocyanin_C_sf"/>
</dbReference>
<dbReference type="InterPro" id="IPR005204">
    <property type="entry name" value="Hemocyanin_N"/>
</dbReference>
<dbReference type="InterPro" id="IPR005203">
    <property type="entry name" value="Hemocyanin_C"/>
</dbReference>
<dbReference type="PRINTS" id="PR00187">
    <property type="entry name" value="HAEMOCYANIN"/>
</dbReference>
<protein>
    <submittedName>
        <fullName evidence="7">Hemocyanin A chain-like</fullName>
    </submittedName>
</protein>
<keyword evidence="4" id="KW-0732">Signal</keyword>
<feature type="domain" description="Tyrosinase copper-binding" evidence="5">
    <location>
        <begin position="395"/>
        <end position="406"/>
    </location>
</feature>
<dbReference type="OrthoDB" id="6371642at2759"/>
<reference evidence="7" key="1">
    <citation type="submission" date="2025-08" db="UniProtKB">
        <authorList>
            <consortium name="RefSeq"/>
        </authorList>
    </citation>
    <scope>IDENTIFICATION</scope>
    <source>
        <tissue evidence="7">Thorax and Abdomen</tissue>
    </source>
</reference>
<dbReference type="Pfam" id="PF00372">
    <property type="entry name" value="Hemocyanin_M"/>
    <property type="match status" value="1"/>
</dbReference>
<comment type="similarity">
    <text evidence="1">Belongs to the tyrosinase family. Hemocyanin subfamily.</text>
</comment>
<feature type="signal peptide" evidence="4">
    <location>
        <begin position="1"/>
        <end position="19"/>
    </location>
</feature>
<dbReference type="InterPro" id="IPR008922">
    <property type="entry name" value="Di-copper_centre_dom_sf"/>
</dbReference>
<feature type="chain" id="PRO_5046298243" evidence="4">
    <location>
        <begin position="20"/>
        <end position="669"/>
    </location>
</feature>
<dbReference type="Proteomes" id="UP000829291">
    <property type="component" value="Chromosome 1"/>
</dbReference>
<dbReference type="Pfam" id="PF03723">
    <property type="entry name" value="Hemocyanin_C"/>
    <property type="match status" value="1"/>
</dbReference>
<dbReference type="PROSITE" id="PS00210">
    <property type="entry name" value="HEMOCYANIN_2"/>
    <property type="match status" value="1"/>
</dbReference>
<dbReference type="InterPro" id="IPR014756">
    <property type="entry name" value="Ig_E-set"/>
</dbReference>
<dbReference type="Pfam" id="PF03722">
    <property type="entry name" value="Hemocyanin_N"/>
    <property type="match status" value="1"/>
</dbReference>
<dbReference type="Gene3D" id="1.20.1370.10">
    <property type="entry name" value="Hemocyanin, N-terminal domain"/>
    <property type="match status" value="1"/>
</dbReference>
<evidence type="ECO:0000256" key="1">
    <source>
        <dbReference type="ARBA" id="ARBA00009470"/>
    </source>
</evidence>
<organism evidence="7">
    <name type="scientific">Neodiprion lecontei</name>
    <name type="common">Redheaded pine sawfly</name>
    <dbReference type="NCBI Taxonomy" id="441921"/>
    <lineage>
        <taxon>Eukaryota</taxon>
        <taxon>Metazoa</taxon>
        <taxon>Ecdysozoa</taxon>
        <taxon>Arthropoda</taxon>
        <taxon>Hexapoda</taxon>
        <taxon>Insecta</taxon>
        <taxon>Pterygota</taxon>
        <taxon>Neoptera</taxon>
        <taxon>Endopterygota</taxon>
        <taxon>Hymenoptera</taxon>
        <taxon>Tenthredinoidea</taxon>
        <taxon>Diprionidae</taxon>
        <taxon>Diprioninae</taxon>
        <taxon>Neodiprion</taxon>
    </lineage>
</organism>
<gene>
    <name evidence="7" type="primary">LOC107224379</name>
</gene>
<dbReference type="AlphaFoldDB" id="A0A6J0BY53"/>
<keyword evidence="6" id="KW-1185">Reference proteome</keyword>
<keyword evidence="2" id="KW-0758">Storage protein</keyword>
<dbReference type="GeneID" id="107224379"/>